<dbReference type="PANTHER" id="PTHR43899">
    <property type="entry name" value="RH59310P"/>
    <property type="match status" value="1"/>
</dbReference>
<sequence>MPTALVTGATAGIGHSFAQQLAARGDDLVLVARDQQRLAAVADQLRSAHGVAVEVLAADLADRAGMAVVEERLADRDRPVDLLVNNAGFGLKERFLDNSADLETAMLDVLVTAVLRLTHAALGPMTERGHGGVINVSSVASLLPRGTYSAAKAWVNSFSEWAAHEYRPQGVTITALLPGFTRTEFHERMDVGQDSAPAFLWLDADELVRTALADHEAGKVFSIPSTRYKAIATLARAVPSGVLQRFQSLGRK</sequence>
<accession>A0A6I3J6K1</accession>
<dbReference type="InterPro" id="IPR002347">
    <property type="entry name" value="SDR_fam"/>
</dbReference>
<dbReference type="PRINTS" id="PR00080">
    <property type="entry name" value="SDRFAMILY"/>
</dbReference>
<organism evidence="5 6">
    <name type="scientific">Nocardioides marmotae</name>
    <dbReference type="NCBI Taxonomy" id="2663857"/>
    <lineage>
        <taxon>Bacteria</taxon>
        <taxon>Bacillati</taxon>
        <taxon>Actinomycetota</taxon>
        <taxon>Actinomycetes</taxon>
        <taxon>Propionibacteriales</taxon>
        <taxon>Nocardioidaceae</taxon>
        <taxon>Nocardioides</taxon>
    </lineage>
</organism>
<dbReference type="GO" id="GO:0016491">
    <property type="term" value="F:oxidoreductase activity"/>
    <property type="evidence" value="ECO:0007669"/>
    <property type="project" value="UniProtKB-KW"/>
</dbReference>
<dbReference type="SMART" id="SM00822">
    <property type="entry name" value="PKS_KR"/>
    <property type="match status" value="1"/>
</dbReference>
<evidence type="ECO:0000313" key="5">
    <source>
        <dbReference type="EMBL" id="MTB95132.1"/>
    </source>
</evidence>
<comment type="caution">
    <text evidence="5">The sequence shown here is derived from an EMBL/GenBank/DDBJ whole genome shotgun (WGS) entry which is preliminary data.</text>
</comment>
<evidence type="ECO:0000259" key="4">
    <source>
        <dbReference type="SMART" id="SM00822"/>
    </source>
</evidence>
<comment type="similarity">
    <text evidence="1 3">Belongs to the short-chain dehydrogenases/reductases (SDR) family.</text>
</comment>
<gene>
    <name evidence="5" type="ORF">GGQ22_08530</name>
</gene>
<dbReference type="InterPro" id="IPR057326">
    <property type="entry name" value="KR_dom"/>
</dbReference>
<dbReference type="PANTHER" id="PTHR43899:SF13">
    <property type="entry name" value="RH59310P"/>
    <property type="match status" value="1"/>
</dbReference>
<protein>
    <submittedName>
        <fullName evidence="5">SDR family NAD(P)-dependent oxidoreductase</fullName>
    </submittedName>
</protein>
<evidence type="ECO:0000256" key="2">
    <source>
        <dbReference type="ARBA" id="ARBA00023002"/>
    </source>
</evidence>
<dbReference type="InterPro" id="IPR051019">
    <property type="entry name" value="VLCFA-Steroid_DH"/>
</dbReference>
<proteinExistence type="inferred from homology"/>
<dbReference type="RefSeq" id="WP_154613261.1">
    <property type="nucleotide sequence ID" value="NZ_CP053660.1"/>
</dbReference>
<evidence type="ECO:0000256" key="3">
    <source>
        <dbReference type="RuleBase" id="RU000363"/>
    </source>
</evidence>
<dbReference type="PIRSF" id="PIRSF000126">
    <property type="entry name" value="11-beta-HSD1"/>
    <property type="match status" value="1"/>
</dbReference>
<feature type="domain" description="Ketoreductase" evidence="4">
    <location>
        <begin position="2"/>
        <end position="179"/>
    </location>
</feature>
<reference evidence="5 6" key="1">
    <citation type="submission" date="2019-10" db="EMBL/GenBank/DDBJ databases">
        <title>Nocardioides novel species isolated from the excrement of Marmot.</title>
        <authorList>
            <person name="Zhang G."/>
        </authorList>
    </citation>
    <scope>NUCLEOTIDE SEQUENCE [LARGE SCALE GENOMIC DNA]</scope>
    <source>
        <strain evidence="6">zg-579</strain>
    </source>
</reference>
<dbReference type="InterPro" id="IPR036291">
    <property type="entry name" value="NAD(P)-bd_dom_sf"/>
</dbReference>
<dbReference type="Pfam" id="PF00106">
    <property type="entry name" value="adh_short"/>
    <property type="match status" value="1"/>
</dbReference>
<dbReference type="SUPFAM" id="SSF51735">
    <property type="entry name" value="NAD(P)-binding Rossmann-fold domains"/>
    <property type="match status" value="1"/>
</dbReference>
<dbReference type="Proteomes" id="UP000433406">
    <property type="component" value="Unassembled WGS sequence"/>
</dbReference>
<keyword evidence="6" id="KW-1185">Reference proteome</keyword>
<keyword evidence="2" id="KW-0560">Oxidoreductase</keyword>
<name>A0A6I3J6K1_9ACTN</name>
<evidence type="ECO:0000313" key="6">
    <source>
        <dbReference type="Proteomes" id="UP000433406"/>
    </source>
</evidence>
<dbReference type="AlphaFoldDB" id="A0A6I3J6K1"/>
<dbReference type="EMBL" id="WLCI01000008">
    <property type="protein sequence ID" value="MTB95132.1"/>
    <property type="molecule type" value="Genomic_DNA"/>
</dbReference>
<dbReference type="PRINTS" id="PR00081">
    <property type="entry name" value="GDHRDH"/>
</dbReference>
<dbReference type="Gene3D" id="3.40.50.720">
    <property type="entry name" value="NAD(P)-binding Rossmann-like Domain"/>
    <property type="match status" value="1"/>
</dbReference>
<evidence type="ECO:0000256" key="1">
    <source>
        <dbReference type="ARBA" id="ARBA00006484"/>
    </source>
</evidence>